<dbReference type="OrthoDB" id="9789139at2"/>
<dbReference type="InterPro" id="IPR005122">
    <property type="entry name" value="Uracil-DNA_glycosylase-like"/>
</dbReference>
<accession>A0A371RM65</accession>
<dbReference type="AlphaFoldDB" id="A0A371RM65"/>
<dbReference type="SUPFAM" id="SSF52141">
    <property type="entry name" value="Uracil-DNA glycosylase-like"/>
    <property type="match status" value="1"/>
</dbReference>
<dbReference type="SMART" id="SM00987">
    <property type="entry name" value="UreE_C"/>
    <property type="match status" value="1"/>
</dbReference>
<dbReference type="InterPro" id="IPR047124">
    <property type="entry name" value="HI_0220.2"/>
</dbReference>
<name>A0A371RM65_9PROT</name>
<comment type="caution">
    <text evidence="2">The sequence shown here is derived from an EMBL/GenBank/DDBJ whole genome shotgun (WGS) entry which is preliminary data.</text>
</comment>
<sequence length="216" mass="24146">MTQKAVPETPPLEALKAELSACRHCEVEGIIPSANPVYQIPAGARIGVFGQAPGNLAHIEGKPFFDPSGVRLREWLGMTEEEFYDSGRLAVVPMAFCFPGYDGTGKTGKGGDLPPPKVCAEIWRERIMSAIISRLDVVLLIGRYAMNWHLPEEKKRGVRDIVADWEARFAEAEETGRLVLPLPHPSWRNTAWLKKNPWFEEFVVPRLQAAVREAMI</sequence>
<dbReference type="SMART" id="SM00986">
    <property type="entry name" value="UDG"/>
    <property type="match status" value="1"/>
</dbReference>
<evidence type="ECO:0000313" key="3">
    <source>
        <dbReference type="Proteomes" id="UP000264589"/>
    </source>
</evidence>
<keyword evidence="3" id="KW-1185">Reference proteome</keyword>
<dbReference type="Pfam" id="PF03167">
    <property type="entry name" value="UDG"/>
    <property type="match status" value="1"/>
</dbReference>
<dbReference type="InterPro" id="IPR036895">
    <property type="entry name" value="Uracil-DNA_glycosylase-like_sf"/>
</dbReference>
<evidence type="ECO:0000259" key="1">
    <source>
        <dbReference type="SMART" id="SM00986"/>
    </source>
</evidence>
<dbReference type="EMBL" id="QUQO01000001">
    <property type="protein sequence ID" value="RFB06466.1"/>
    <property type="molecule type" value="Genomic_DNA"/>
</dbReference>
<evidence type="ECO:0000313" key="2">
    <source>
        <dbReference type="EMBL" id="RFB06466.1"/>
    </source>
</evidence>
<reference evidence="2 3" key="1">
    <citation type="submission" date="2018-08" db="EMBL/GenBank/DDBJ databases">
        <title>Parvularcula sp. SM1705, isolated from surface water of the South Sea China.</title>
        <authorList>
            <person name="Sun L."/>
        </authorList>
    </citation>
    <scope>NUCLEOTIDE SEQUENCE [LARGE SCALE GENOMIC DNA]</scope>
    <source>
        <strain evidence="2 3">SM1705</strain>
    </source>
</reference>
<dbReference type="Proteomes" id="UP000264589">
    <property type="component" value="Unassembled WGS sequence"/>
</dbReference>
<gene>
    <name evidence="2" type="ORF">DX908_12270</name>
</gene>
<dbReference type="RefSeq" id="WP_116392601.1">
    <property type="nucleotide sequence ID" value="NZ_QUQO01000001.1"/>
</dbReference>
<dbReference type="InParanoid" id="A0A371RM65"/>
<organism evidence="2 3">
    <name type="scientific">Parvularcula marina</name>
    <dbReference type="NCBI Taxonomy" id="2292771"/>
    <lineage>
        <taxon>Bacteria</taxon>
        <taxon>Pseudomonadati</taxon>
        <taxon>Pseudomonadota</taxon>
        <taxon>Alphaproteobacteria</taxon>
        <taxon>Parvularculales</taxon>
        <taxon>Parvularculaceae</taxon>
        <taxon>Parvularcula</taxon>
    </lineage>
</organism>
<proteinExistence type="predicted"/>
<dbReference type="PANTHER" id="PTHR42160:SF1">
    <property type="entry name" value="URACIL-DNA GLYCOSYLASE SUPERFAMILY PROTEIN"/>
    <property type="match status" value="1"/>
</dbReference>
<dbReference type="PANTHER" id="PTHR42160">
    <property type="entry name" value="URACIL-DNA GLYCOSYLASE SUPERFAMILY PROTEIN"/>
    <property type="match status" value="1"/>
</dbReference>
<dbReference type="Gene3D" id="3.40.470.10">
    <property type="entry name" value="Uracil-DNA glycosylase-like domain"/>
    <property type="match status" value="1"/>
</dbReference>
<dbReference type="CDD" id="cd10033">
    <property type="entry name" value="UDG_like"/>
    <property type="match status" value="1"/>
</dbReference>
<protein>
    <submittedName>
        <fullName evidence="2">Uracil-DNA glycosylase family protein</fullName>
    </submittedName>
</protein>
<feature type="domain" description="Uracil-DNA glycosylase-like" evidence="1">
    <location>
        <begin position="37"/>
        <end position="208"/>
    </location>
</feature>